<dbReference type="eggNOG" id="COG5002">
    <property type="taxonomic scope" value="Bacteria"/>
</dbReference>
<dbReference type="AlphaFoldDB" id="I4D0Q6"/>
<dbReference type="InterPro" id="IPR003660">
    <property type="entry name" value="HAMP_dom"/>
</dbReference>
<keyword evidence="5" id="KW-0808">Transferase</keyword>
<accession>I4D0Q6</accession>
<dbReference type="SUPFAM" id="SSF47384">
    <property type="entry name" value="Homodimeric domain of signal transducing histidine kinase"/>
    <property type="match status" value="1"/>
</dbReference>
<dbReference type="HOGENOM" id="CLU_000445_89_6_9"/>
<feature type="domain" description="Histidine kinase" evidence="10">
    <location>
        <begin position="279"/>
        <end position="493"/>
    </location>
</feature>
<evidence type="ECO:0000256" key="7">
    <source>
        <dbReference type="ARBA" id="ARBA00023012"/>
    </source>
</evidence>
<reference evidence="12 13" key="1">
    <citation type="journal article" date="2012" name="J. Bacteriol.">
        <title>Complete genome sequences of Desulfosporosinus orientis DSM765T, Desulfosporosinus youngiae DSM17734T, Desulfosporosinus meridiei DSM13257T, and Desulfosporosinus acidiphilus DSM22704T.</title>
        <authorList>
            <person name="Pester M."/>
            <person name="Brambilla E."/>
            <person name="Alazard D."/>
            <person name="Rattei T."/>
            <person name="Weinmaier T."/>
            <person name="Han J."/>
            <person name="Lucas S."/>
            <person name="Lapidus A."/>
            <person name="Cheng J.F."/>
            <person name="Goodwin L."/>
            <person name="Pitluck S."/>
            <person name="Peters L."/>
            <person name="Ovchinnikova G."/>
            <person name="Teshima H."/>
            <person name="Detter J.C."/>
            <person name="Han C.S."/>
            <person name="Tapia R."/>
            <person name="Land M.L."/>
            <person name="Hauser L."/>
            <person name="Kyrpides N.C."/>
            <person name="Ivanova N.N."/>
            <person name="Pagani I."/>
            <person name="Huntmann M."/>
            <person name="Wei C.L."/>
            <person name="Davenport K.W."/>
            <person name="Daligault H."/>
            <person name="Chain P.S."/>
            <person name="Chen A."/>
            <person name="Mavromatis K."/>
            <person name="Markowitz V."/>
            <person name="Szeto E."/>
            <person name="Mikhailova N."/>
            <person name="Pati A."/>
            <person name="Wagner M."/>
            <person name="Woyke T."/>
            <person name="Ollivier B."/>
            <person name="Klenk H.P."/>
            <person name="Spring S."/>
            <person name="Loy A."/>
        </authorList>
    </citation>
    <scope>NUCLEOTIDE SEQUENCE [LARGE SCALE GENOMIC DNA]</scope>
    <source>
        <strain evidence="13">DSM 22704 / JCM 16185 / SJ4</strain>
    </source>
</reference>
<keyword evidence="4" id="KW-0597">Phosphoprotein</keyword>
<dbReference type="PROSITE" id="PS50109">
    <property type="entry name" value="HIS_KIN"/>
    <property type="match status" value="1"/>
</dbReference>
<dbReference type="InterPro" id="IPR003661">
    <property type="entry name" value="HisK_dim/P_dom"/>
</dbReference>
<feature type="transmembrane region" description="Helical" evidence="9">
    <location>
        <begin position="37"/>
        <end position="62"/>
    </location>
</feature>
<keyword evidence="9" id="KW-1133">Transmembrane helix</keyword>
<feature type="domain" description="HAMP" evidence="11">
    <location>
        <begin position="197"/>
        <end position="271"/>
    </location>
</feature>
<dbReference type="InterPro" id="IPR036097">
    <property type="entry name" value="HisK_dim/P_sf"/>
</dbReference>
<evidence type="ECO:0000259" key="10">
    <source>
        <dbReference type="PROSITE" id="PS50109"/>
    </source>
</evidence>
<dbReference type="Gene3D" id="6.10.340.10">
    <property type="match status" value="1"/>
</dbReference>
<gene>
    <name evidence="12" type="ordered locus">Desaci_0308</name>
</gene>
<dbReference type="EC" id="2.7.13.3" evidence="3"/>
<protein>
    <recommendedName>
        <fullName evidence="3">histidine kinase</fullName>
        <ecNumber evidence="3">2.7.13.3</ecNumber>
    </recommendedName>
</protein>
<dbReference type="Proteomes" id="UP000002892">
    <property type="component" value="Chromosome"/>
</dbReference>
<dbReference type="CDD" id="cd00075">
    <property type="entry name" value="HATPase"/>
    <property type="match status" value="1"/>
</dbReference>
<evidence type="ECO:0000256" key="2">
    <source>
        <dbReference type="ARBA" id="ARBA00004370"/>
    </source>
</evidence>
<evidence type="ECO:0000313" key="13">
    <source>
        <dbReference type="Proteomes" id="UP000002892"/>
    </source>
</evidence>
<proteinExistence type="predicted"/>
<dbReference type="GO" id="GO:0000155">
    <property type="term" value="F:phosphorelay sensor kinase activity"/>
    <property type="evidence" value="ECO:0007669"/>
    <property type="project" value="InterPro"/>
</dbReference>
<comment type="catalytic activity">
    <reaction evidence="1">
        <text>ATP + protein L-histidine = ADP + protein N-phospho-L-histidine.</text>
        <dbReference type="EC" id="2.7.13.3"/>
    </reaction>
</comment>
<dbReference type="InterPro" id="IPR036890">
    <property type="entry name" value="HATPase_C_sf"/>
</dbReference>
<evidence type="ECO:0000256" key="5">
    <source>
        <dbReference type="ARBA" id="ARBA00022679"/>
    </source>
</evidence>
<dbReference type="Gene3D" id="3.30.565.10">
    <property type="entry name" value="Histidine kinase-like ATPase, C-terminal domain"/>
    <property type="match status" value="1"/>
</dbReference>
<keyword evidence="13" id="KW-1185">Reference proteome</keyword>
<dbReference type="EMBL" id="CP003639">
    <property type="protein sequence ID" value="AFM39380.1"/>
    <property type="molecule type" value="Genomic_DNA"/>
</dbReference>
<dbReference type="SMART" id="SM00387">
    <property type="entry name" value="HATPase_c"/>
    <property type="match status" value="1"/>
</dbReference>
<dbReference type="Gene3D" id="1.10.287.130">
    <property type="match status" value="1"/>
</dbReference>
<dbReference type="FunFam" id="3.30.565.10:FF:000006">
    <property type="entry name" value="Sensor histidine kinase WalK"/>
    <property type="match status" value="1"/>
</dbReference>
<name>I4D0Q6_DESAJ</name>
<dbReference type="GO" id="GO:0016020">
    <property type="term" value="C:membrane"/>
    <property type="evidence" value="ECO:0007669"/>
    <property type="project" value="UniProtKB-SubCell"/>
</dbReference>
<dbReference type="STRING" id="646529.Desaci_0308"/>
<evidence type="ECO:0000313" key="12">
    <source>
        <dbReference type="EMBL" id="AFM39380.1"/>
    </source>
</evidence>
<evidence type="ECO:0000256" key="4">
    <source>
        <dbReference type="ARBA" id="ARBA00022553"/>
    </source>
</evidence>
<dbReference type="OrthoDB" id="112712at2"/>
<keyword evidence="8 9" id="KW-0472">Membrane</keyword>
<dbReference type="PANTHER" id="PTHR43711:SF28">
    <property type="entry name" value="SENSOR HISTIDINE KINASE YXDK"/>
    <property type="match status" value="1"/>
</dbReference>
<evidence type="ECO:0000259" key="11">
    <source>
        <dbReference type="PROSITE" id="PS50885"/>
    </source>
</evidence>
<evidence type="ECO:0000256" key="8">
    <source>
        <dbReference type="ARBA" id="ARBA00023136"/>
    </source>
</evidence>
<sequence length="503" mass="55512">MKSDPLNKSSNSSNASDSKSLSSRIRFSIVWKLNIKLFFRMLGLLLILDLFLCLLTTAGWIIRAEQTVTGAAKLLTESGLPAPEAEQWLALNDCSINLPTGESKGIPIPEPLRTYFSKQTVSGLRSISLPNSKGLNGLGRFLGITYNVTIDAGNRSYLISFHPQETLQIFIGISAIVLVLEFLMLLRSIFTGARIIRTTLRPIQELAETARGLSTEGVFSPEQLEVLAGKLDDINATRLDTRISVGETQSELKTLASAINGMLDRINASYRSQIRFVSDASHELRTPISVIQGYVNLLDRWGKNDEKTLQESIDAIKDETENMKSLVEQLLFLARGDNNSMALQIEHFELSALAEEVLRETRMIDENHDYGSKISAVFINADKSLIKQAMRILIDNAMKYTPTGKHITLSVSSADGLARLTVQDEGIGIAPEAVPKIFDRFFRADESRARATGGTGLGLAIAKWITERHGGHMEVLSRLDIGTRISIVLPVALKENQTTQKVK</sequence>
<evidence type="ECO:0000256" key="6">
    <source>
        <dbReference type="ARBA" id="ARBA00022777"/>
    </source>
</evidence>
<dbReference type="Pfam" id="PF00672">
    <property type="entry name" value="HAMP"/>
    <property type="match status" value="1"/>
</dbReference>
<dbReference type="SMART" id="SM00388">
    <property type="entry name" value="HisKA"/>
    <property type="match status" value="1"/>
</dbReference>
<dbReference type="FunFam" id="1.10.287.130:FF:000001">
    <property type="entry name" value="Two-component sensor histidine kinase"/>
    <property type="match status" value="1"/>
</dbReference>
<dbReference type="InterPro" id="IPR004358">
    <property type="entry name" value="Sig_transdc_His_kin-like_C"/>
</dbReference>
<feature type="transmembrane region" description="Helical" evidence="9">
    <location>
        <begin position="167"/>
        <end position="186"/>
    </location>
</feature>
<keyword evidence="7" id="KW-0902">Two-component regulatory system</keyword>
<dbReference type="InterPro" id="IPR003594">
    <property type="entry name" value="HATPase_dom"/>
</dbReference>
<dbReference type="Pfam" id="PF02518">
    <property type="entry name" value="HATPase_c"/>
    <property type="match status" value="1"/>
</dbReference>
<dbReference type="Pfam" id="PF00512">
    <property type="entry name" value="HisKA"/>
    <property type="match status" value="1"/>
</dbReference>
<dbReference type="PRINTS" id="PR00344">
    <property type="entry name" value="BCTRLSENSOR"/>
</dbReference>
<organism evidence="12 13">
    <name type="scientific">Desulfosporosinus acidiphilus (strain DSM 22704 / JCM 16185 / SJ4)</name>
    <dbReference type="NCBI Taxonomy" id="646529"/>
    <lineage>
        <taxon>Bacteria</taxon>
        <taxon>Bacillati</taxon>
        <taxon>Bacillota</taxon>
        <taxon>Clostridia</taxon>
        <taxon>Eubacteriales</taxon>
        <taxon>Desulfitobacteriaceae</taxon>
        <taxon>Desulfosporosinus</taxon>
    </lineage>
</organism>
<dbReference type="RefSeq" id="WP_014825394.1">
    <property type="nucleotide sequence ID" value="NC_018068.1"/>
</dbReference>
<dbReference type="CDD" id="cd00082">
    <property type="entry name" value="HisKA"/>
    <property type="match status" value="1"/>
</dbReference>
<dbReference type="SMART" id="SM00304">
    <property type="entry name" value="HAMP"/>
    <property type="match status" value="1"/>
</dbReference>
<keyword evidence="9" id="KW-0812">Transmembrane</keyword>
<comment type="subcellular location">
    <subcellularLocation>
        <location evidence="2">Membrane</location>
    </subcellularLocation>
</comment>
<dbReference type="KEGG" id="dai:Desaci_0308"/>
<dbReference type="PANTHER" id="PTHR43711">
    <property type="entry name" value="TWO-COMPONENT HISTIDINE KINASE"/>
    <property type="match status" value="1"/>
</dbReference>
<dbReference type="InterPro" id="IPR005467">
    <property type="entry name" value="His_kinase_dom"/>
</dbReference>
<keyword evidence="6 12" id="KW-0418">Kinase</keyword>
<evidence type="ECO:0000256" key="9">
    <source>
        <dbReference type="SAM" id="Phobius"/>
    </source>
</evidence>
<evidence type="ECO:0000256" key="1">
    <source>
        <dbReference type="ARBA" id="ARBA00000085"/>
    </source>
</evidence>
<dbReference type="PROSITE" id="PS50885">
    <property type="entry name" value="HAMP"/>
    <property type="match status" value="1"/>
</dbReference>
<dbReference type="SUPFAM" id="SSF55874">
    <property type="entry name" value="ATPase domain of HSP90 chaperone/DNA topoisomerase II/histidine kinase"/>
    <property type="match status" value="1"/>
</dbReference>
<evidence type="ECO:0000256" key="3">
    <source>
        <dbReference type="ARBA" id="ARBA00012438"/>
    </source>
</evidence>
<dbReference type="InterPro" id="IPR050736">
    <property type="entry name" value="Sensor_HK_Regulatory"/>
</dbReference>